<dbReference type="EMBL" id="LCJG01000046">
    <property type="protein sequence ID" value="KKT72163.1"/>
    <property type="molecule type" value="Genomic_DNA"/>
</dbReference>
<proteinExistence type="predicted"/>
<reference evidence="1 2" key="1">
    <citation type="journal article" date="2015" name="Nature">
        <title>rRNA introns, odd ribosomes, and small enigmatic genomes across a large radiation of phyla.</title>
        <authorList>
            <person name="Brown C.T."/>
            <person name="Hug L.A."/>
            <person name="Thomas B.C."/>
            <person name="Sharon I."/>
            <person name="Castelle C.J."/>
            <person name="Singh A."/>
            <person name="Wilkins M.J."/>
            <person name="Williams K.H."/>
            <person name="Banfield J.F."/>
        </authorList>
    </citation>
    <scope>NUCLEOTIDE SEQUENCE [LARGE SCALE GENOMIC DNA]</scope>
</reference>
<dbReference type="Proteomes" id="UP000034835">
    <property type="component" value="Unassembled WGS sequence"/>
</dbReference>
<evidence type="ECO:0000313" key="2">
    <source>
        <dbReference type="Proteomes" id="UP000034835"/>
    </source>
</evidence>
<dbReference type="Pfam" id="PF11863">
    <property type="entry name" value="DUF3383"/>
    <property type="match status" value="1"/>
</dbReference>
<evidence type="ECO:0000313" key="1">
    <source>
        <dbReference type="EMBL" id="KKT72163.1"/>
    </source>
</evidence>
<gene>
    <name evidence="1" type="ORF">UW68_C0046G0011</name>
</gene>
<dbReference type="STRING" id="1618384.UW68_C0046G0011"/>
<dbReference type="InterPro" id="IPR021808">
    <property type="entry name" value="DUF3383"/>
</dbReference>
<dbReference type="AlphaFoldDB" id="A0A0G1JLA9"/>
<organism evidence="1 2">
    <name type="scientific">Candidatus Collierbacteria bacterium GW2011_GWB1_44_6</name>
    <dbReference type="NCBI Taxonomy" id="1618384"/>
    <lineage>
        <taxon>Bacteria</taxon>
        <taxon>Candidatus Collieribacteriota</taxon>
    </lineage>
</organism>
<accession>A0A0G1JLA9</accession>
<protein>
    <submittedName>
        <fullName evidence="1">Uncharacterized protein</fullName>
    </submittedName>
</protein>
<sequence length="1015" mass="106522">MTSENFRFEDGVIKKTGIELGSQVQIPEGVAYGANEVQDPGFEDYWNYVDHNPDSWNAQGTPTLYISVKRSTDTRLGNYSAELHYTSTEAMLSNSCESLTSGRDYLLSGHAKLKTGSSTGLGIKAYDGAGNYWRWTGENIGTWQAGQDSDSLLIVTAPAEWQETPDYSEMITAPVSNFIQILIDENGGVTETDCVLASFVQFVDQVTGLDVLANGQFNNWTNEPATAMSLKWSEDRFVGGGGHSFNQNSDPDYVVSGNYCGQLIAEENVISGIFLTTPITIADALARRVTLYATQDSSFADSTCFLCAINADVLSNATEMYDWGTDTWTAVVGGLPVGDQLKTLSVTSTKTQFTDEIVAPPVSGVLNLVILTGNVGVTFSKIYVDDVTIDPISEQAFEPAIGFDVELSTPVGSMTADDMLLNFHDSTGKSPFKVYYDGTLKKVSLKAPTAYESGVGIAVEISGGMSNTEGVGGALHLKSGRSLTAGSWINGSDIYLWHDYANTNGTNRDGRIYIISQAAGALNQAGMQLWNTTISGYQDEADHEQPLYIMGAPGYPGSNNDGKNLILGLGTADGSGSDGSIIFSRMTRSSVSSISDWSGLYMDMSENDNAVWLWGKDHINTNGVNVNLEAGMGSDSGATNRNGGSLGLYAGVKANSGDDGIIKFGLVGETETDYLDIRPSANNNEVTIMGSIPTTDSVGRTIILSAQQGFDTTTDPQAGGNLLFGAGKGINGGDDGVIGMLHQVDINGAPVAGLGFSYSAGGGEVLEVAPLPVNMFGEVADSVGKTVSIKGGTSNTASIYTPAFLTGGTDVPAYTSWIGITDGSFQIWLDGGETADVVSGLNFSAVTSLDDVAGVIQAGIRTATGNLETCVWSTDHFVISSADTTSESHISITATTGSGTFIGEDYMDCYINGVVTDRVFSSYSTGADGGDLMLTGGEAEQNATGNNYGGNLILAGGKGVNSGVNGRVILEALNSAPTLTENSTIAFSLDESGHNLVVTVKYSGGTAKSGTVALT</sequence>
<name>A0A0G1JLA9_9BACT</name>
<comment type="caution">
    <text evidence="1">The sequence shown here is derived from an EMBL/GenBank/DDBJ whole genome shotgun (WGS) entry which is preliminary data.</text>
</comment>